<sequence>MHLFLLQICLGIGAAMAADSDFIMPDEGLPHARTIMAWPGSNNPNYQEDGSLAEMKNELTAIAQAIADFEPVTLLVGSDQVYDAQRRFQNCSHYGVEIKAMNIDDLEPWMRDIAPTFVFSKESPSSLHGIDFNFNGWGGRYPSINNSQLARQFLNDHQIPRVTTSVVVEGGALETDGEGTVIATESSILNPNRNPDMGREAIEKEIYRLWGVSKIIWVPGVRDEDITDAHIDSLARFVAPGKVVLSRPTPDNKEWITVYNEIKHILSEATDAKDRAFNIVDLPEADINDVNTTETDMVLGYVNYLLVNGAIIAPRFGSGKSDAKAKDILQTLFPEREVVQVYLNEIAVNGGGIHCMTQQIPSSNL</sequence>
<feature type="signal peptide" evidence="2">
    <location>
        <begin position="1"/>
        <end position="17"/>
    </location>
</feature>
<name>A0A5N6XPL6_9EURO</name>
<keyword evidence="1" id="KW-0378">Hydrolase</keyword>
<dbReference type="Proteomes" id="UP000325558">
    <property type="component" value="Unassembled WGS sequence"/>
</dbReference>
<evidence type="ECO:0008006" key="4">
    <source>
        <dbReference type="Google" id="ProtNLM"/>
    </source>
</evidence>
<dbReference type="InterPro" id="IPR007466">
    <property type="entry name" value="Peptidyl-Arg-deiminase_porph"/>
</dbReference>
<dbReference type="GO" id="GO:0004668">
    <property type="term" value="F:protein-arginine deiminase activity"/>
    <property type="evidence" value="ECO:0007669"/>
    <property type="project" value="InterPro"/>
</dbReference>
<feature type="chain" id="PRO_5025022702" description="Agmatine deiminase" evidence="2">
    <location>
        <begin position="18"/>
        <end position="365"/>
    </location>
</feature>
<proteinExistence type="predicted"/>
<dbReference type="OrthoDB" id="544103at2759"/>
<dbReference type="Gene3D" id="3.75.10.10">
    <property type="entry name" value="L-arginine/glycine Amidinotransferase, Chain A"/>
    <property type="match status" value="1"/>
</dbReference>
<keyword evidence="2" id="KW-0732">Signal</keyword>
<accession>A0A5N6XPL6</accession>
<dbReference type="SUPFAM" id="SSF55909">
    <property type="entry name" value="Pentein"/>
    <property type="match status" value="1"/>
</dbReference>
<dbReference type="EMBL" id="ML737255">
    <property type="protein sequence ID" value="KAE8334643.1"/>
    <property type="molecule type" value="Genomic_DNA"/>
</dbReference>
<evidence type="ECO:0000256" key="1">
    <source>
        <dbReference type="ARBA" id="ARBA00022801"/>
    </source>
</evidence>
<dbReference type="AlphaFoldDB" id="A0A5N6XPL6"/>
<protein>
    <recommendedName>
        <fullName evidence="4">Agmatine deiminase</fullName>
    </recommendedName>
</protein>
<dbReference type="PANTHER" id="PTHR31377">
    <property type="entry name" value="AGMATINE DEIMINASE-RELATED"/>
    <property type="match status" value="1"/>
</dbReference>
<organism evidence="3">
    <name type="scientific">Aspergillus arachidicola</name>
    <dbReference type="NCBI Taxonomy" id="656916"/>
    <lineage>
        <taxon>Eukaryota</taxon>
        <taxon>Fungi</taxon>
        <taxon>Dikarya</taxon>
        <taxon>Ascomycota</taxon>
        <taxon>Pezizomycotina</taxon>
        <taxon>Eurotiomycetes</taxon>
        <taxon>Eurotiomycetidae</taxon>
        <taxon>Eurotiales</taxon>
        <taxon>Aspergillaceae</taxon>
        <taxon>Aspergillus</taxon>
        <taxon>Aspergillus subgen. Circumdati</taxon>
    </lineage>
</organism>
<dbReference type="GO" id="GO:0009446">
    <property type="term" value="P:putrescine biosynthetic process"/>
    <property type="evidence" value="ECO:0007669"/>
    <property type="project" value="InterPro"/>
</dbReference>
<dbReference type="PANTHER" id="PTHR31377:SF0">
    <property type="entry name" value="AGMATINE DEIMINASE-RELATED"/>
    <property type="match status" value="1"/>
</dbReference>
<evidence type="ECO:0000256" key="2">
    <source>
        <dbReference type="SAM" id="SignalP"/>
    </source>
</evidence>
<gene>
    <name evidence="3" type="ORF">BDV24DRAFT_145527</name>
</gene>
<reference evidence="3" key="1">
    <citation type="submission" date="2019-04" db="EMBL/GenBank/DDBJ databases">
        <title>Friends and foes A comparative genomics study of 23 Aspergillus species from section Flavi.</title>
        <authorList>
            <consortium name="DOE Joint Genome Institute"/>
            <person name="Kjaerbolling I."/>
            <person name="Vesth T."/>
            <person name="Frisvad J.C."/>
            <person name="Nybo J.L."/>
            <person name="Theobald S."/>
            <person name="Kildgaard S."/>
            <person name="Isbrandt T."/>
            <person name="Kuo A."/>
            <person name="Sato A."/>
            <person name="Lyhne E.K."/>
            <person name="Kogle M.E."/>
            <person name="Wiebenga A."/>
            <person name="Kun R.S."/>
            <person name="Lubbers R.J."/>
            <person name="Makela M.R."/>
            <person name="Barry K."/>
            <person name="Chovatia M."/>
            <person name="Clum A."/>
            <person name="Daum C."/>
            <person name="Haridas S."/>
            <person name="He G."/>
            <person name="LaButti K."/>
            <person name="Lipzen A."/>
            <person name="Mondo S."/>
            <person name="Riley R."/>
            <person name="Salamov A."/>
            <person name="Simmons B.A."/>
            <person name="Magnuson J.K."/>
            <person name="Henrissat B."/>
            <person name="Mortensen U.H."/>
            <person name="Larsen T.O."/>
            <person name="Devries R.P."/>
            <person name="Grigoriev I.V."/>
            <person name="Machida M."/>
            <person name="Baker S.E."/>
            <person name="Andersen M.R."/>
        </authorList>
    </citation>
    <scope>NUCLEOTIDE SEQUENCE</scope>
    <source>
        <strain evidence="3">CBS 117612</strain>
    </source>
</reference>
<evidence type="ECO:0000313" key="3">
    <source>
        <dbReference type="EMBL" id="KAE8334643.1"/>
    </source>
</evidence>
<dbReference type="Pfam" id="PF04371">
    <property type="entry name" value="PAD_porph"/>
    <property type="match status" value="1"/>
</dbReference>
<dbReference type="GO" id="GO:0047632">
    <property type="term" value="F:agmatine deiminase activity"/>
    <property type="evidence" value="ECO:0007669"/>
    <property type="project" value="TreeGrafter"/>
</dbReference>